<feature type="transmembrane region" description="Helical" evidence="1">
    <location>
        <begin position="28"/>
        <end position="46"/>
    </location>
</feature>
<evidence type="ECO:0000259" key="2">
    <source>
        <dbReference type="Pfam" id="PF04235"/>
    </source>
</evidence>
<dbReference type="InterPro" id="IPR007349">
    <property type="entry name" value="DUF418"/>
</dbReference>
<dbReference type="PANTHER" id="PTHR30590:SF2">
    <property type="entry name" value="INNER MEMBRANE PROTEIN"/>
    <property type="match status" value="1"/>
</dbReference>
<keyword evidence="4" id="KW-1185">Reference proteome</keyword>
<reference evidence="3 4" key="1">
    <citation type="submission" date="2020-04" db="EMBL/GenBank/DDBJ databases">
        <title>MicrobeNet Type strains.</title>
        <authorList>
            <person name="Nicholson A.C."/>
        </authorList>
    </citation>
    <scope>NUCLEOTIDE SEQUENCE [LARGE SCALE GENOMIC DNA]</scope>
    <source>
        <strain evidence="3 4">ATCC 23612</strain>
    </source>
</reference>
<feature type="transmembrane region" description="Helical" evidence="1">
    <location>
        <begin position="342"/>
        <end position="362"/>
    </location>
</feature>
<dbReference type="EMBL" id="JAAXPG010000003">
    <property type="protein sequence ID" value="NKY96975.1"/>
    <property type="molecule type" value="Genomic_DNA"/>
</dbReference>
<feature type="transmembrane region" description="Helical" evidence="1">
    <location>
        <begin position="317"/>
        <end position="336"/>
    </location>
</feature>
<comment type="caution">
    <text evidence="3">The sequence shown here is derived from an EMBL/GenBank/DDBJ whole genome shotgun (WGS) entry which is preliminary data.</text>
</comment>
<evidence type="ECO:0000313" key="3">
    <source>
        <dbReference type="EMBL" id="NKY96975.1"/>
    </source>
</evidence>
<accession>A0A7X6MC30</accession>
<feature type="domain" description="DUF418" evidence="2">
    <location>
        <begin position="220"/>
        <end position="384"/>
    </location>
</feature>
<feature type="transmembrane region" description="Helical" evidence="1">
    <location>
        <begin position="113"/>
        <end position="145"/>
    </location>
</feature>
<feature type="transmembrane region" description="Helical" evidence="1">
    <location>
        <begin position="152"/>
        <end position="170"/>
    </location>
</feature>
<protein>
    <submittedName>
        <fullName evidence="3">DUF418 domain-containing protein</fullName>
    </submittedName>
</protein>
<dbReference type="RefSeq" id="WP_061082071.1">
    <property type="nucleotide sequence ID" value="NZ_JAAXPG010000003.1"/>
</dbReference>
<organism evidence="3 4">
    <name type="scientific">Nocardiopsis alborubida</name>
    <dbReference type="NCBI Taxonomy" id="146802"/>
    <lineage>
        <taxon>Bacteria</taxon>
        <taxon>Bacillati</taxon>
        <taxon>Actinomycetota</taxon>
        <taxon>Actinomycetes</taxon>
        <taxon>Streptosporangiales</taxon>
        <taxon>Nocardiopsidaceae</taxon>
        <taxon>Nocardiopsis</taxon>
    </lineage>
</organism>
<keyword evidence="1" id="KW-1133">Transmembrane helix</keyword>
<name>A0A7X6MC30_9ACTN</name>
<dbReference type="AlphaFoldDB" id="A0A7X6MC30"/>
<keyword evidence="1" id="KW-0812">Transmembrane</keyword>
<sequence length="398" mass="42766">MSVPPSPPPPPGGVALGRRSLAPDLARGVMLLVIAVVHAHILWAMATAGQGSAPGGLLDTASTALLMLFAEARGYPMFAALFGYGLAWIHLRRTAEGRPEPWVRSLVRRRGRWMVLIGFLHTLLLFFSDIVAVYGLIALLFAGLLHAGDRRLLAHALAWASLGSLFYAVMNSLPLSDPEAGGVLTQDPLADMVTRLFTWPVMTPMLVACSVFPFLVGVWAARRRVMEQPERHLGLLRRVALIGIPVAVVGGLPQALVATQLWAPEFVLKAGAGWLHVLSGYAGGFGYAALIALVAVRLGTRRGPVVRALVATGQRSLTCYLLQSVGWMVLFAPYALDLAPRLSGTAAVLVGVAVWSATVVLADLMHRAGIRGPAERLLRWGTYRTVRAEQPEAEPARR</sequence>
<dbReference type="Pfam" id="PF04235">
    <property type="entry name" value="DUF418"/>
    <property type="match status" value="1"/>
</dbReference>
<evidence type="ECO:0000313" key="4">
    <source>
        <dbReference type="Proteomes" id="UP000553209"/>
    </source>
</evidence>
<evidence type="ECO:0000256" key="1">
    <source>
        <dbReference type="SAM" id="Phobius"/>
    </source>
</evidence>
<keyword evidence="1" id="KW-0472">Membrane</keyword>
<dbReference type="Proteomes" id="UP000553209">
    <property type="component" value="Unassembled WGS sequence"/>
</dbReference>
<feature type="transmembrane region" description="Helical" evidence="1">
    <location>
        <begin position="197"/>
        <end position="219"/>
    </location>
</feature>
<dbReference type="InterPro" id="IPR052529">
    <property type="entry name" value="Bact_Transport_Assoc"/>
</dbReference>
<dbReference type="PANTHER" id="PTHR30590">
    <property type="entry name" value="INNER MEMBRANE PROTEIN"/>
    <property type="match status" value="1"/>
</dbReference>
<feature type="transmembrane region" description="Helical" evidence="1">
    <location>
        <begin position="239"/>
        <end position="262"/>
    </location>
</feature>
<feature type="transmembrane region" description="Helical" evidence="1">
    <location>
        <begin position="274"/>
        <end position="296"/>
    </location>
</feature>
<proteinExistence type="predicted"/>
<gene>
    <name evidence="3" type="ORF">HGB44_04670</name>
</gene>